<accession>A0A445BV37</accession>
<dbReference type="Proteomes" id="UP000289738">
    <property type="component" value="Chromosome A08"/>
</dbReference>
<proteinExistence type="predicted"/>
<reference evidence="1 2" key="1">
    <citation type="submission" date="2019-01" db="EMBL/GenBank/DDBJ databases">
        <title>Sequencing of cultivated peanut Arachis hypogaea provides insights into genome evolution and oil improvement.</title>
        <authorList>
            <person name="Chen X."/>
        </authorList>
    </citation>
    <scope>NUCLEOTIDE SEQUENCE [LARGE SCALE GENOMIC DNA]</scope>
    <source>
        <strain evidence="2">cv. Fuhuasheng</strain>
        <tissue evidence="1">Leaves</tissue>
    </source>
</reference>
<comment type="caution">
    <text evidence="1">The sequence shown here is derived from an EMBL/GenBank/DDBJ whole genome shotgun (WGS) entry which is preliminary data.</text>
</comment>
<sequence>MLQFGQKRYNNEGAYAILQSPDFASPSFFSFKAAERPTVISSYLVNIQSLNSIFSYTVGDQMQAECNPQWSENKICIEVDPYVDSDADEMDLPAPSSSQIASTSAFCASQRPYPGGSRPIFDFSLLGIDNGPSWSVELGDGLGGTQVMQVPRAPVVEGLPLPPNIQEPHRSAYKYLFELVGALKHVVVTRVRIMAHGWFVLQEPHRSAYKYLFELVGALKRGCNKGDCEQGPCVSIEKQNQETKG</sequence>
<dbReference type="EMBL" id="SDMP01000008">
    <property type="protein sequence ID" value="RYR42502.1"/>
    <property type="molecule type" value="Genomic_DNA"/>
</dbReference>
<evidence type="ECO:0000313" key="2">
    <source>
        <dbReference type="Proteomes" id="UP000289738"/>
    </source>
</evidence>
<evidence type="ECO:0000313" key="1">
    <source>
        <dbReference type="EMBL" id="RYR42502.1"/>
    </source>
</evidence>
<dbReference type="AlphaFoldDB" id="A0A445BV37"/>
<gene>
    <name evidence="1" type="ORF">Ahy_A08g038974</name>
</gene>
<name>A0A445BV37_ARAHY</name>
<protein>
    <submittedName>
        <fullName evidence="1">Uncharacterized protein</fullName>
    </submittedName>
</protein>
<keyword evidence="2" id="KW-1185">Reference proteome</keyword>
<organism evidence="1 2">
    <name type="scientific">Arachis hypogaea</name>
    <name type="common">Peanut</name>
    <dbReference type="NCBI Taxonomy" id="3818"/>
    <lineage>
        <taxon>Eukaryota</taxon>
        <taxon>Viridiplantae</taxon>
        <taxon>Streptophyta</taxon>
        <taxon>Embryophyta</taxon>
        <taxon>Tracheophyta</taxon>
        <taxon>Spermatophyta</taxon>
        <taxon>Magnoliopsida</taxon>
        <taxon>eudicotyledons</taxon>
        <taxon>Gunneridae</taxon>
        <taxon>Pentapetalae</taxon>
        <taxon>rosids</taxon>
        <taxon>fabids</taxon>
        <taxon>Fabales</taxon>
        <taxon>Fabaceae</taxon>
        <taxon>Papilionoideae</taxon>
        <taxon>50 kb inversion clade</taxon>
        <taxon>dalbergioids sensu lato</taxon>
        <taxon>Dalbergieae</taxon>
        <taxon>Pterocarpus clade</taxon>
        <taxon>Arachis</taxon>
    </lineage>
</organism>